<evidence type="ECO:0000313" key="12">
    <source>
        <dbReference type="Proteomes" id="UP000247973"/>
    </source>
</evidence>
<dbReference type="AlphaFoldDB" id="A0A2V3PQ85"/>
<evidence type="ECO:0000256" key="4">
    <source>
        <dbReference type="ARBA" id="ARBA00023277"/>
    </source>
</evidence>
<name>A0A2V3PQ85_9BACT</name>
<organism evidence="11 12">
    <name type="scientific">Dysgonomonas alginatilytica</name>
    <dbReference type="NCBI Taxonomy" id="1605892"/>
    <lineage>
        <taxon>Bacteria</taxon>
        <taxon>Pseudomonadati</taxon>
        <taxon>Bacteroidota</taxon>
        <taxon>Bacteroidia</taxon>
        <taxon>Bacteroidales</taxon>
        <taxon>Dysgonomonadaceae</taxon>
        <taxon>Dysgonomonas</taxon>
    </lineage>
</organism>
<dbReference type="SUPFAM" id="SSF75005">
    <property type="entry name" value="Arabinanase/levansucrase/invertase"/>
    <property type="match status" value="1"/>
</dbReference>
<keyword evidence="12" id="KW-1185">Reference proteome</keyword>
<dbReference type="InterPro" id="IPR052176">
    <property type="entry name" value="Glycosyl_Hydrlase_43_Enz"/>
</dbReference>
<keyword evidence="5 8" id="KW-0326">Glycosidase</keyword>
<evidence type="ECO:0000259" key="10">
    <source>
        <dbReference type="PROSITE" id="PS51760"/>
    </source>
</evidence>
<dbReference type="InterPro" id="IPR006710">
    <property type="entry name" value="Glyco_hydro_43"/>
</dbReference>
<evidence type="ECO:0000256" key="3">
    <source>
        <dbReference type="ARBA" id="ARBA00022801"/>
    </source>
</evidence>
<comment type="similarity">
    <text evidence="8">Belongs to the glycosyl hydrolase 10 (cellulase F) family.</text>
</comment>
<dbReference type="Pfam" id="PF04616">
    <property type="entry name" value="Glyco_hydro_43"/>
    <property type="match status" value="1"/>
</dbReference>
<dbReference type="InterPro" id="IPR017853">
    <property type="entry name" value="GH"/>
</dbReference>
<dbReference type="InterPro" id="IPR001000">
    <property type="entry name" value="GH10_dom"/>
</dbReference>
<keyword evidence="9" id="KW-0732">Signal</keyword>
<dbReference type="GO" id="GO:0031176">
    <property type="term" value="F:endo-1,4-beta-xylanase activity"/>
    <property type="evidence" value="ECO:0007669"/>
    <property type="project" value="UniProtKB-EC"/>
</dbReference>
<dbReference type="EC" id="3.2.1.8" evidence="8"/>
<dbReference type="Pfam" id="PF00331">
    <property type="entry name" value="Glyco_hydro_10"/>
    <property type="match status" value="1"/>
</dbReference>
<feature type="chain" id="PRO_5015987415" description="Beta-xylanase" evidence="9">
    <location>
        <begin position="32"/>
        <end position="718"/>
    </location>
</feature>
<dbReference type="GO" id="GO:0045493">
    <property type="term" value="P:xylan catabolic process"/>
    <property type="evidence" value="ECO:0007669"/>
    <property type="project" value="UniProtKB-KW"/>
</dbReference>
<dbReference type="PANTHER" id="PTHR43772">
    <property type="entry name" value="ENDO-1,4-BETA-XYLANASE"/>
    <property type="match status" value="1"/>
</dbReference>
<evidence type="ECO:0000256" key="2">
    <source>
        <dbReference type="ARBA" id="ARBA00022651"/>
    </source>
</evidence>
<feature type="site" description="Important for catalytic activity, responsible for pKa modulation of the active site Glu and correct orientation of both the proton donor and substrate" evidence="7">
    <location>
        <position position="528"/>
    </location>
</feature>
<evidence type="ECO:0000256" key="5">
    <source>
        <dbReference type="ARBA" id="ARBA00023295"/>
    </source>
</evidence>
<evidence type="ECO:0000256" key="7">
    <source>
        <dbReference type="PIRSR" id="PIRSR606710-2"/>
    </source>
</evidence>
<dbReference type="PRINTS" id="PR00134">
    <property type="entry name" value="GLHYDRLASE10"/>
</dbReference>
<sequence length="718" mass="82058">MKRKCTHLSRFMFTRLFLCLALFGGFFTARAEGIKEPALKDALKDKFNIGVALNLQQIWERDVTATKIIKKNFNSIVAENCMKSAMLQPEEGKFMFKDADKFVEFGEQNQMKIIGHTLIWHSQAPRWFFTDKDGKEVSREVLIERVKNHITTVVSRYKGRVKGWDVVNEAILDDGTFRKSKFYNIIGEDFISLAFQFARAADPDAELYYNDFSMAAPGKRNSVVALVKKLQSQGIKVDGIGMQGHLGLEHPSMQEFEKSILAFASTGAKVMITELDISVLPFRENVGAEVSANFDYKKELDPYTKGLPNDVSEKWNQRMGDFFALFLKHSNVINRVTLWGLSDGDSWKNNWPIHGRTDYPLLFDRQHKAKPVIDEIIKMADADLKKGNNRANTTRSPRYLVPNDYMADPAAHVFEGKLYIYPSHDWESGVEENDNGDHFNMKDYHVFSMQDINGEVTDHGVVLTVKDIPWAGRQLWDSDVAFKNGKYYMYFPLKDRNDIFRIGVAISDKPYGSFISEKHPMLGSYSIDPCVFEDNGKHYMYFGGIWGGQLQRYRNNKALESAATPADDEPSICSKIAQLSDDMMEFGEQPRDIVIKDKDGKPLLQGDTQRRFFEASWVHKYNGKYYFSYSTGDTHNLCYATGDNPYGPFVYQGVIMTPVVGWTTHHSIVEYNGKWYLFYHDSVPSGGKTWLRSMKVVELEYNPDGTIKTLDGMNQSEG</sequence>
<comment type="similarity">
    <text evidence="1">Belongs to the glycosyl hydrolase 43 family.</text>
</comment>
<evidence type="ECO:0000256" key="8">
    <source>
        <dbReference type="RuleBase" id="RU361174"/>
    </source>
</evidence>
<dbReference type="PANTHER" id="PTHR43772:SF2">
    <property type="entry name" value="PUTATIVE (AFU_ORTHOLOGUE AFUA_2G04480)-RELATED"/>
    <property type="match status" value="1"/>
</dbReference>
<keyword evidence="2 11" id="KW-0858">Xylan degradation</keyword>
<reference evidence="11 12" key="1">
    <citation type="submission" date="2018-03" db="EMBL/GenBank/DDBJ databases">
        <title>Genomic Encyclopedia of Archaeal and Bacterial Type Strains, Phase II (KMG-II): from individual species to whole genera.</title>
        <authorList>
            <person name="Goeker M."/>
        </authorList>
    </citation>
    <scope>NUCLEOTIDE SEQUENCE [LARGE SCALE GENOMIC DNA]</scope>
    <source>
        <strain evidence="11 12">DSM 100214</strain>
    </source>
</reference>
<comment type="catalytic activity">
    <reaction evidence="8">
        <text>Endohydrolysis of (1-&gt;4)-beta-D-xylosidic linkages in xylans.</text>
        <dbReference type="EC" id="3.2.1.8"/>
    </reaction>
</comment>
<evidence type="ECO:0000256" key="6">
    <source>
        <dbReference type="ARBA" id="ARBA00023326"/>
    </source>
</evidence>
<dbReference type="SMART" id="SM00633">
    <property type="entry name" value="Glyco_10"/>
    <property type="match status" value="1"/>
</dbReference>
<dbReference type="Gene3D" id="2.115.10.20">
    <property type="entry name" value="Glycosyl hydrolase domain, family 43"/>
    <property type="match status" value="1"/>
</dbReference>
<evidence type="ECO:0000313" key="11">
    <source>
        <dbReference type="EMBL" id="PXV65832.1"/>
    </source>
</evidence>
<dbReference type="CDD" id="cd18619">
    <property type="entry name" value="GH43_CoXyl43_like"/>
    <property type="match status" value="1"/>
</dbReference>
<dbReference type="InterPro" id="IPR023296">
    <property type="entry name" value="Glyco_hydro_beta-prop_sf"/>
</dbReference>
<proteinExistence type="inferred from homology"/>
<dbReference type="EMBL" id="QICL01000006">
    <property type="protein sequence ID" value="PXV65832.1"/>
    <property type="molecule type" value="Genomic_DNA"/>
</dbReference>
<comment type="caution">
    <text evidence="11">The sequence shown here is derived from an EMBL/GenBank/DDBJ whole genome shotgun (WGS) entry which is preliminary data.</text>
</comment>
<protein>
    <recommendedName>
        <fullName evidence="8">Beta-xylanase</fullName>
        <ecNumber evidence="8">3.2.1.8</ecNumber>
    </recommendedName>
</protein>
<feature type="domain" description="GH10" evidence="10">
    <location>
        <begin position="33"/>
        <end position="379"/>
    </location>
</feature>
<keyword evidence="4 8" id="KW-0119">Carbohydrate metabolism</keyword>
<keyword evidence="3 8" id="KW-0378">Hydrolase</keyword>
<dbReference type="Gene3D" id="3.20.20.80">
    <property type="entry name" value="Glycosidases"/>
    <property type="match status" value="1"/>
</dbReference>
<accession>A0A2V3PQ85</accession>
<gene>
    <name evidence="11" type="ORF">CLV62_1065</name>
</gene>
<keyword evidence="6 8" id="KW-0624">Polysaccharide degradation</keyword>
<evidence type="ECO:0000256" key="1">
    <source>
        <dbReference type="ARBA" id="ARBA00009865"/>
    </source>
</evidence>
<feature type="signal peptide" evidence="9">
    <location>
        <begin position="1"/>
        <end position="31"/>
    </location>
</feature>
<dbReference type="Proteomes" id="UP000247973">
    <property type="component" value="Unassembled WGS sequence"/>
</dbReference>
<dbReference type="PROSITE" id="PS51760">
    <property type="entry name" value="GH10_2"/>
    <property type="match status" value="1"/>
</dbReference>
<evidence type="ECO:0000256" key="9">
    <source>
        <dbReference type="SAM" id="SignalP"/>
    </source>
</evidence>
<dbReference type="SUPFAM" id="SSF51445">
    <property type="entry name" value="(Trans)glycosidases"/>
    <property type="match status" value="1"/>
</dbReference>